<gene>
    <name evidence="3" type="ordered locus">Desac_2463</name>
</gene>
<dbReference type="PANTHER" id="PTHR21240:SF28">
    <property type="entry name" value="ISO-OROTATE DECARBOXYLASE (EUROFUNG)"/>
    <property type="match status" value="1"/>
</dbReference>
<dbReference type="GO" id="GO:0019748">
    <property type="term" value="P:secondary metabolic process"/>
    <property type="evidence" value="ECO:0007669"/>
    <property type="project" value="TreeGrafter"/>
</dbReference>
<protein>
    <submittedName>
        <fullName evidence="3">Amidohydrolase 2</fullName>
    </submittedName>
</protein>
<proteinExistence type="predicted"/>
<dbReference type="GO" id="GO:0016787">
    <property type="term" value="F:hydrolase activity"/>
    <property type="evidence" value="ECO:0007669"/>
    <property type="project" value="UniProtKB-KW"/>
</dbReference>
<reference evidence="4" key="2">
    <citation type="submission" date="2011-03" db="EMBL/GenBank/DDBJ databases">
        <title>The complete genome of Desulfobacca acetoxidans DSM 11109.</title>
        <authorList>
            <consortium name="US DOE Joint Genome Institute (JGI-PGF)"/>
            <person name="Lucas S."/>
            <person name="Copeland A."/>
            <person name="Lapidus A."/>
            <person name="Bruce D."/>
            <person name="Goodwin L."/>
            <person name="Pitluck S."/>
            <person name="Peters L."/>
            <person name="Kyrpides N."/>
            <person name="Mavromatis K."/>
            <person name="Ivanova N."/>
            <person name="Ovchinnikova G."/>
            <person name="Teshima H."/>
            <person name="Detter J.C."/>
            <person name="Han C."/>
            <person name="Land M."/>
            <person name="Hauser L."/>
            <person name="Markowitz V."/>
            <person name="Cheng J.-F."/>
            <person name="Hugenholtz P."/>
            <person name="Woyke T."/>
            <person name="Wu D."/>
            <person name="Spring S."/>
            <person name="Schueler E."/>
            <person name="Brambilla E."/>
            <person name="Klenk H.-P."/>
            <person name="Eisen J.A."/>
        </authorList>
    </citation>
    <scope>NUCLEOTIDE SEQUENCE [LARGE SCALE GENOMIC DNA]</scope>
    <source>
        <strain evidence="4">ATCC 700848 / DSM 11109 / ASRB2</strain>
    </source>
</reference>
<dbReference type="SUPFAM" id="SSF51556">
    <property type="entry name" value="Metallo-dependent hydrolases"/>
    <property type="match status" value="1"/>
</dbReference>
<dbReference type="EMBL" id="CP002629">
    <property type="protein sequence ID" value="AEB10284.1"/>
    <property type="molecule type" value="Genomic_DNA"/>
</dbReference>
<name>F2NDK8_DESAR</name>
<dbReference type="Gene3D" id="3.20.20.140">
    <property type="entry name" value="Metal-dependent hydrolases"/>
    <property type="match status" value="1"/>
</dbReference>
<evidence type="ECO:0000259" key="2">
    <source>
        <dbReference type="Pfam" id="PF04909"/>
    </source>
</evidence>
<organism evidence="3 4">
    <name type="scientific">Desulfobacca acetoxidans (strain ATCC 700848 / DSM 11109 / ASRB2)</name>
    <dbReference type="NCBI Taxonomy" id="880072"/>
    <lineage>
        <taxon>Bacteria</taxon>
        <taxon>Pseudomonadati</taxon>
        <taxon>Thermodesulfobacteriota</taxon>
        <taxon>Desulfobaccia</taxon>
        <taxon>Desulfobaccales</taxon>
        <taxon>Desulfobaccaceae</taxon>
        <taxon>Desulfobacca</taxon>
    </lineage>
</organism>
<keyword evidence="3" id="KW-0378">Hydrolase</keyword>
<dbReference type="RefSeq" id="WP_013707393.1">
    <property type="nucleotide sequence ID" value="NC_015388.1"/>
</dbReference>
<evidence type="ECO:0000256" key="1">
    <source>
        <dbReference type="ARBA" id="ARBA00023239"/>
    </source>
</evidence>
<evidence type="ECO:0000313" key="3">
    <source>
        <dbReference type="EMBL" id="AEB10284.1"/>
    </source>
</evidence>
<dbReference type="AlphaFoldDB" id="F2NDK8"/>
<dbReference type="InterPro" id="IPR032466">
    <property type="entry name" value="Metal_Hydrolase"/>
</dbReference>
<dbReference type="PANTHER" id="PTHR21240">
    <property type="entry name" value="2-AMINO-3-CARBOXYLMUCONATE-6-SEMIALDEHYDE DECARBOXYLASE"/>
    <property type="match status" value="1"/>
</dbReference>
<dbReference type="Pfam" id="PF04909">
    <property type="entry name" value="Amidohydro_2"/>
    <property type="match status" value="1"/>
</dbReference>
<keyword evidence="4" id="KW-1185">Reference proteome</keyword>
<sequence length="280" mass="31611">MIDVHTHIFPPEVASRRDDFLKDDPAFRWLYQSPKARLINADELVQAMDAHGVEKSVTFGFPWRTMKIMRWHNDFILEAQHRYPRRLIGFACVNALEPGAAGEVERCLALGLQGVGELAFYQEGLGDEMLSALSPIVDLCQGYGVPLLLHTNEPVGHAYPGKSPMQLGDLYKLVKAFPDLKLILAHWGGGIFFYHLLKKEVSDTLKNVYFDTAASPYLYRPEIYRLAVEIMGPEKILFGSDYPLLPPSRYFKEMQNGGLSPEHQKLITGENAARLLDGQH</sequence>
<accession>F2NDK8</accession>
<dbReference type="GO" id="GO:0016831">
    <property type="term" value="F:carboxy-lyase activity"/>
    <property type="evidence" value="ECO:0007669"/>
    <property type="project" value="InterPro"/>
</dbReference>
<dbReference type="KEGG" id="dao:Desac_2463"/>
<feature type="domain" description="Amidohydrolase-related" evidence="2">
    <location>
        <begin position="2"/>
        <end position="277"/>
    </location>
</feature>
<dbReference type="Proteomes" id="UP000000483">
    <property type="component" value="Chromosome"/>
</dbReference>
<keyword evidence="1" id="KW-0456">Lyase</keyword>
<reference evidence="3 4" key="1">
    <citation type="journal article" date="2011" name="Stand. Genomic Sci.">
        <title>Complete genome sequence of the acetate-degrading sulfate reducer Desulfobacca acetoxidans type strain (ASRB2).</title>
        <authorList>
            <person name="Goker M."/>
            <person name="Teshima H."/>
            <person name="Lapidus A."/>
            <person name="Nolan M."/>
            <person name="Lucas S."/>
            <person name="Hammon N."/>
            <person name="Deshpande S."/>
            <person name="Cheng J.F."/>
            <person name="Tapia R."/>
            <person name="Han C."/>
            <person name="Goodwin L."/>
            <person name="Pitluck S."/>
            <person name="Huntemann M."/>
            <person name="Liolios K."/>
            <person name="Ivanova N."/>
            <person name="Pagani I."/>
            <person name="Mavromatis K."/>
            <person name="Ovchinikova G."/>
            <person name="Pati A."/>
            <person name="Chen A."/>
            <person name="Palaniappan K."/>
            <person name="Land M."/>
            <person name="Hauser L."/>
            <person name="Brambilla E.M."/>
            <person name="Rohde M."/>
            <person name="Spring S."/>
            <person name="Detter J.C."/>
            <person name="Woyke T."/>
            <person name="Bristow J."/>
            <person name="Eisen J.A."/>
            <person name="Markowitz V."/>
            <person name="Hugenholtz P."/>
            <person name="Kyrpides N.C."/>
            <person name="Klenk H.P."/>
        </authorList>
    </citation>
    <scope>NUCLEOTIDE SEQUENCE [LARGE SCALE GENOMIC DNA]</scope>
    <source>
        <strain evidence="4">ATCC 700848 / DSM 11109 / ASRB2</strain>
    </source>
</reference>
<dbReference type="HOGENOM" id="CLU_044590_6_1_7"/>
<dbReference type="InterPro" id="IPR006680">
    <property type="entry name" value="Amidohydro-rel"/>
</dbReference>
<dbReference type="eggNOG" id="COG2159">
    <property type="taxonomic scope" value="Bacteria"/>
</dbReference>
<dbReference type="CDD" id="cd01292">
    <property type="entry name" value="metallo-dependent_hydrolases"/>
    <property type="match status" value="1"/>
</dbReference>
<dbReference type="GO" id="GO:0005737">
    <property type="term" value="C:cytoplasm"/>
    <property type="evidence" value="ECO:0007669"/>
    <property type="project" value="TreeGrafter"/>
</dbReference>
<dbReference type="InterPro" id="IPR032465">
    <property type="entry name" value="ACMSD"/>
</dbReference>
<dbReference type="STRING" id="880072.Desac_2463"/>
<evidence type="ECO:0000313" key="4">
    <source>
        <dbReference type="Proteomes" id="UP000000483"/>
    </source>
</evidence>